<proteinExistence type="predicted"/>
<evidence type="ECO:0000313" key="2">
    <source>
        <dbReference type="EMBL" id="SUJ14680.1"/>
    </source>
</evidence>
<keyword evidence="1" id="KW-1133">Transmembrane helix</keyword>
<feature type="transmembrane region" description="Helical" evidence="1">
    <location>
        <begin position="19"/>
        <end position="37"/>
    </location>
</feature>
<feature type="transmembrane region" description="Helical" evidence="1">
    <location>
        <begin position="43"/>
        <end position="61"/>
    </location>
</feature>
<dbReference type="AlphaFoldDB" id="A0A380C806"/>
<organism evidence="2 3">
    <name type="scientific">Shewanella morhuae</name>
    <dbReference type="NCBI Taxonomy" id="365591"/>
    <lineage>
        <taxon>Bacteria</taxon>
        <taxon>Pseudomonadati</taxon>
        <taxon>Pseudomonadota</taxon>
        <taxon>Gammaproteobacteria</taxon>
        <taxon>Alteromonadales</taxon>
        <taxon>Shewanellaceae</taxon>
        <taxon>Shewanella</taxon>
    </lineage>
</organism>
<name>A0A380C806_9GAMM</name>
<sequence>MQIITENYTGNFKNKENKLLAYCWFTLSALLAITPFISFSGKAYLLIPGFLGLSAILFMIGRQRLNKYVIKEEKLNVLIRNLAIFVAIYSGASVAIMQKF</sequence>
<gene>
    <name evidence="2" type="ORF">NCTC10736_04221</name>
</gene>
<evidence type="ECO:0000256" key="1">
    <source>
        <dbReference type="SAM" id="Phobius"/>
    </source>
</evidence>
<evidence type="ECO:0000313" key="3">
    <source>
        <dbReference type="Proteomes" id="UP000255061"/>
    </source>
</evidence>
<keyword evidence="1" id="KW-0812">Transmembrane</keyword>
<dbReference type="Proteomes" id="UP000255061">
    <property type="component" value="Unassembled WGS sequence"/>
</dbReference>
<reference evidence="2 3" key="1">
    <citation type="submission" date="2018-06" db="EMBL/GenBank/DDBJ databases">
        <authorList>
            <consortium name="Pathogen Informatics"/>
            <person name="Doyle S."/>
        </authorList>
    </citation>
    <scope>NUCLEOTIDE SEQUENCE [LARGE SCALE GENOMIC DNA]</scope>
    <source>
        <strain evidence="2 3">NCTC10736</strain>
    </source>
</reference>
<keyword evidence="1" id="KW-0472">Membrane</keyword>
<protein>
    <submittedName>
        <fullName evidence="2">Uncharacterized protein</fullName>
    </submittedName>
</protein>
<accession>A0A380C806</accession>
<feature type="transmembrane region" description="Helical" evidence="1">
    <location>
        <begin position="82"/>
        <end position="98"/>
    </location>
</feature>
<dbReference type="EMBL" id="UGYV01000007">
    <property type="protein sequence ID" value="SUJ14680.1"/>
    <property type="molecule type" value="Genomic_DNA"/>
</dbReference>